<dbReference type="EMBL" id="FXTN01000002">
    <property type="protein sequence ID" value="SMO44365.1"/>
    <property type="molecule type" value="Genomic_DNA"/>
</dbReference>
<evidence type="ECO:0000313" key="1">
    <source>
        <dbReference type="EMBL" id="SMO44365.1"/>
    </source>
</evidence>
<sequence length="63" mass="7532">MTTDDQMKLKEQQTLRSKMRIHWTGTEVNDAEVRNKEKPAEVKRKKLVQDTGFRYFYSGKKLL</sequence>
<dbReference type="RefSeq" id="WP_142526850.1">
    <property type="nucleotide sequence ID" value="NZ_CBCSJO010000003.1"/>
</dbReference>
<gene>
    <name evidence="1" type="ORF">SAMN06265348_102159</name>
</gene>
<name>A0A521BBA2_9SPHI</name>
<evidence type="ECO:0000313" key="2">
    <source>
        <dbReference type="Proteomes" id="UP000320300"/>
    </source>
</evidence>
<reference evidence="1 2" key="1">
    <citation type="submission" date="2017-05" db="EMBL/GenBank/DDBJ databases">
        <authorList>
            <person name="Varghese N."/>
            <person name="Submissions S."/>
        </authorList>
    </citation>
    <scope>NUCLEOTIDE SEQUENCE [LARGE SCALE GENOMIC DNA]</scope>
    <source>
        <strain evidence="1 2">DSM 19036</strain>
    </source>
</reference>
<keyword evidence="2" id="KW-1185">Reference proteome</keyword>
<protein>
    <submittedName>
        <fullName evidence="1">Uncharacterized protein</fullName>
    </submittedName>
</protein>
<accession>A0A521BBA2</accession>
<dbReference type="Proteomes" id="UP000320300">
    <property type="component" value="Unassembled WGS sequence"/>
</dbReference>
<dbReference type="AlphaFoldDB" id="A0A521BBA2"/>
<proteinExistence type="predicted"/>
<organism evidence="1 2">
    <name type="scientific">Pedobacter westerhofensis</name>
    <dbReference type="NCBI Taxonomy" id="425512"/>
    <lineage>
        <taxon>Bacteria</taxon>
        <taxon>Pseudomonadati</taxon>
        <taxon>Bacteroidota</taxon>
        <taxon>Sphingobacteriia</taxon>
        <taxon>Sphingobacteriales</taxon>
        <taxon>Sphingobacteriaceae</taxon>
        <taxon>Pedobacter</taxon>
    </lineage>
</organism>